<dbReference type="InterPro" id="IPR001763">
    <property type="entry name" value="Rhodanese-like_dom"/>
</dbReference>
<dbReference type="GO" id="GO:0004792">
    <property type="term" value="F:thiosulfate-cyanide sulfurtransferase activity"/>
    <property type="evidence" value="ECO:0007669"/>
    <property type="project" value="InterPro"/>
</dbReference>
<keyword evidence="3 10" id="KW-0808">Transferase</keyword>
<dbReference type="PROSITE" id="PS50206">
    <property type="entry name" value="RHODANESE_3"/>
    <property type="match status" value="2"/>
</dbReference>
<reference evidence="10 11" key="1">
    <citation type="submission" date="2020-08" db="EMBL/GenBank/DDBJ databases">
        <title>Genomic Encyclopedia of Type Strains, Phase IV (KMG-IV): sequencing the most valuable type-strain genomes for metagenomic binning, comparative biology and taxonomic classification.</title>
        <authorList>
            <person name="Goeker M."/>
        </authorList>
    </citation>
    <scope>NUCLEOTIDE SEQUENCE [LARGE SCALE GENOMIC DNA]</scope>
    <source>
        <strain evidence="10 11">DSM 28101</strain>
    </source>
</reference>
<proteinExistence type="predicted"/>
<keyword evidence="2" id="KW-0963">Cytoplasm</keyword>
<accession>A0A7W6P9Y2</accession>
<dbReference type="InterPro" id="IPR036873">
    <property type="entry name" value="Rhodanese-like_dom_sf"/>
</dbReference>
<evidence type="ECO:0000256" key="6">
    <source>
        <dbReference type="ARBA" id="ARBA00066832"/>
    </source>
</evidence>
<name>A0A7W6P9Y2_9HYPH</name>
<dbReference type="CDD" id="cd01449">
    <property type="entry name" value="TST_Repeat_2"/>
    <property type="match status" value="1"/>
</dbReference>
<sequence>MSAESRFIVSPDWVAERLRTPGFAVIDASWYLPAHNRDGKAEYAAGHIPGAVFFDQDEIADKTTGLPHSLPSPEFFAAEMGRRGISDRHTIVVYDGPGFFSAPRVWWMLRIMGASDVYVLNGGFDGWKADGHPVEAELPKPETVSFSPQFAGHRVTTFNAMRDIIASGSRQIADARGAGRFEAAEPEPRPGMRAGHMPGARNLPATAFSKDGRFLSNAELKALFDEAGIDLNGSVVTSCGSGVTAAIITLALESLGHQNNSLYDGSWSEWGSRDDTAIVTGKA</sequence>
<dbReference type="SUPFAM" id="SSF52821">
    <property type="entry name" value="Rhodanese/Cell cycle control phosphatase"/>
    <property type="match status" value="2"/>
</dbReference>
<dbReference type="AlphaFoldDB" id="A0A7W6P9Y2"/>
<dbReference type="FunFam" id="3.40.250.10:FF:000001">
    <property type="entry name" value="Sulfurtransferase"/>
    <property type="match status" value="1"/>
</dbReference>
<evidence type="ECO:0000313" key="11">
    <source>
        <dbReference type="Proteomes" id="UP000530571"/>
    </source>
</evidence>
<keyword evidence="10" id="KW-0670">Pyruvate</keyword>
<evidence type="ECO:0000256" key="8">
    <source>
        <dbReference type="ARBA" id="ARBA00078354"/>
    </source>
</evidence>
<organism evidence="10 11">
    <name type="scientific">Martelella radicis</name>
    <dbReference type="NCBI Taxonomy" id="1397476"/>
    <lineage>
        <taxon>Bacteria</taxon>
        <taxon>Pseudomonadati</taxon>
        <taxon>Pseudomonadota</taxon>
        <taxon>Alphaproteobacteria</taxon>
        <taxon>Hyphomicrobiales</taxon>
        <taxon>Aurantimonadaceae</taxon>
        <taxon>Martelella</taxon>
    </lineage>
</organism>
<dbReference type="InterPro" id="IPR001307">
    <property type="entry name" value="Thiosulphate_STrfase_CS"/>
</dbReference>
<evidence type="ECO:0000259" key="9">
    <source>
        <dbReference type="PROSITE" id="PS50206"/>
    </source>
</evidence>
<dbReference type="Gene3D" id="3.40.250.10">
    <property type="entry name" value="Rhodanese-like domain"/>
    <property type="match status" value="2"/>
</dbReference>
<dbReference type="SMART" id="SM00450">
    <property type="entry name" value="RHOD"/>
    <property type="match status" value="2"/>
</dbReference>
<dbReference type="InterPro" id="IPR045078">
    <property type="entry name" value="TST/MPST-like"/>
</dbReference>
<gene>
    <name evidence="10" type="ORF">GGR30_001759</name>
</gene>
<dbReference type="PROSITE" id="PS00380">
    <property type="entry name" value="RHODANESE_1"/>
    <property type="match status" value="1"/>
</dbReference>
<dbReference type="GO" id="GO:0005737">
    <property type="term" value="C:cytoplasm"/>
    <property type="evidence" value="ECO:0007669"/>
    <property type="project" value="UniProtKB-SubCell"/>
</dbReference>
<evidence type="ECO:0000256" key="4">
    <source>
        <dbReference type="ARBA" id="ARBA00022737"/>
    </source>
</evidence>
<dbReference type="EMBL" id="JACIDZ010000004">
    <property type="protein sequence ID" value="MBB4121841.1"/>
    <property type="molecule type" value="Genomic_DNA"/>
</dbReference>
<dbReference type="CDD" id="cd01448">
    <property type="entry name" value="TST_Repeat_1"/>
    <property type="match status" value="1"/>
</dbReference>
<evidence type="ECO:0000313" key="10">
    <source>
        <dbReference type="EMBL" id="MBB4121841.1"/>
    </source>
</evidence>
<feature type="domain" description="Rhodanese" evidence="9">
    <location>
        <begin position="166"/>
        <end position="279"/>
    </location>
</feature>
<feature type="domain" description="Rhodanese" evidence="9">
    <location>
        <begin position="19"/>
        <end position="136"/>
    </location>
</feature>
<dbReference type="PANTHER" id="PTHR11364:SF27">
    <property type="entry name" value="SULFURTRANSFERASE"/>
    <property type="match status" value="1"/>
</dbReference>
<dbReference type="GO" id="GO:0016784">
    <property type="term" value="F:3-mercaptopyruvate sulfurtransferase activity"/>
    <property type="evidence" value="ECO:0007669"/>
    <property type="project" value="UniProtKB-EC"/>
</dbReference>
<dbReference type="PANTHER" id="PTHR11364">
    <property type="entry name" value="THIOSULFATE SULFERTANSFERASE"/>
    <property type="match status" value="1"/>
</dbReference>
<evidence type="ECO:0000256" key="7">
    <source>
        <dbReference type="ARBA" id="ARBA00070833"/>
    </source>
</evidence>
<dbReference type="FunFam" id="3.40.250.10:FF:000015">
    <property type="entry name" value="Sulfurtransferase"/>
    <property type="match status" value="1"/>
</dbReference>
<dbReference type="Proteomes" id="UP000530571">
    <property type="component" value="Unassembled WGS sequence"/>
</dbReference>
<protein>
    <recommendedName>
        <fullName evidence="7">3-mercaptopyruvate sulfurtransferase</fullName>
        <ecNumber evidence="6">2.8.1.2</ecNumber>
    </recommendedName>
    <alternativeName>
        <fullName evidence="8">Rhodanese-like protein</fullName>
    </alternativeName>
</protein>
<dbReference type="Pfam" id="PF00581">
    <property type="entry name" value="Rhodanese"/>
    <property type="match status" value="2"/>
</dbReference>
<dbReference type="RefSeq" id="WP_183484974.1">
    <property type="nucleotide sequence ID" value="NZ_JACIDZ010000004.1"/>
</dbReference>
<evidence type="ECO:0000256" key="3">
    <source>
        <dbReference type="ARBA" id="ARBA00022679"/>
    </source>
</evidence>
<comment type="caution">
    <text evidence="10">The sequence shown here is derived from an EMBL/GenBank/DDBJ whole genome shotgun (WGS) entry which is preliminary data.</text>
</comment>
<evidence type="ECO:0000256" key="2">
    <source>
        <dbReference type="ARBA" id="ARBA00022490"/>
    </source>
</evidence>
<keyword evidence="11" id="KW-1185">Reference proteome</keyword>
<evidence type="ECO:0000256" key="5">
    <source>
        <dbReference type="ARBA" id="ARBA00051793"/>
    </source>
</evidence>
<comment type="catalytic activity">
    <reaction evidence="5">
        <text>2-oxo-3-sulfanylpropanoate + [thioredoxin]-dithiol = [thioredoxin]-disulfide + hydrogen sulfide + pyruvate + H(+)</text>
        <dbReference type="Rhea" id="RHEA:21740"/>
        <dbReference type="Rhea" id="RHEA-COMP:10698"/>
        <dbReference type="Rhea" id="RHEA-COMP:10700"/>
        <dbReference type="ChEBI" id="CHEBI:15361"/>
        <dbReference type="ChEBI" id="CHEBI:15378"/>
        <dbReference type="ChEBI" id="CHEBI:29919"/>
        <dbReference type="ChEBI" id="CHEBI:29950"/>
        <dbReference type="ChEBI" id="CHEBI:50058"/>
        <dbReference type="ChEBI" id="CHEBI:57678"/>
        <dbReference type="EC" id="2.8.1.2"/>
    </reaction>
    <physiologicalReaction direction="left-to-right" evidence="5">
        <dbReference type="Rhea" id="RHEA:21741"/>
    </physiologicalReaction>
</comment>
<keyword evidence="4" id="KW-0677">Repeat</keyword>
<evidence type="ECO:0000256" key="1">
    <source>
        <dbReference type="ARBA" id="ARBA00004496"/>
    </source>
</evidence>
<dbReference type="NCBIfam" id="NF008557">
    <property type="entry name" value="PRK11493.1"/>
    <property type="match status" value="1"/>
</dbReference>
<dbReference type="EC" id="2.8.1.2" evidence="6"/>
<comment type="subcellular location">
    <subcellularLocation>
        <location evidence="1">Cytoplasm</location>
    </subcellularLocation>
</comment>